<proteinExistence type="predicted"/>
<dbReference type="AlphaFoldDB" id="A0A0A8YTY9"/>
<dbReference type="EMBL" id="GBRH01268987">
    <property type="protein sequence ID" value="JAD28908.1"/>
    <property type="molecule type" value="Transcribed_RNA"/>
</dbReference>
<name>A0A0A8YTY9_ARUDO</name>
<reference evidence="1" key="1">
    <citation type="submission" date="2014-09" db="EMBL/GenBank/DDBJ databases">
        <authorList>
            <person name="Magalhaes I.L.F."/>
            <person name="Oliveira U."/>
            <person name="Santos F.R."/>
            <person name="Vidigal T.H.D.A."/>
            <person name="Brescovit A.D."/>
            <person name="Santos A.J."/>
        </authorList>
    </citation>
    <scope>NUCLEOTIDE SEQUENCE</scope>
    <source>
        <tissue evidence="1">Shoot tissue taken approximately 20 cm above the soil surface</tissue>
    </source>
</reference>
<organism evidence="1">
    <name type="scientific">Arundo donax</name>
    <name type="common">Giant reed</name>
    <name type="synonym">Donax arundinaceus</name>
    <dbReference type="NCBI Taxonomy" id="35708"/>
    <lineage>
        <taxon>Eukaryota</taxon>
        <taxon>Viridiplantae</taxon>
        <taxon>Streptophyta</taxon>
        <taxon>Embryophyta</taxon>
        <taxon>Tracheophyta</taxon>
        <taxon>Spermatophyta</taxon>
        <taxon>Magnoliopsida</taxon>
        <taxon>Liliopsida</taxon>
        <taxon>Poales</taxon>
        <taxon>Poaceae</taxon>
        <taxon>PACMAD clade</taxon>
        <taxon>Arundinoideae</taxon>
        <taxon>Arundineae</taxon>
        <taxon>Arundo</taxon>
    </lineage>
</organism>
<sequence>MQYKLVQEMHSKYMMQNADKCEIKVTMQPDSYLLKLITCINNTIRVKQDLKVSIHFWC</sequence>
<accession>A0A0A8YTY9</accession>
<evidence type="ECO:0000313" key="1">
    <source>
        <dbReference type="EMBL" id="JAD28908.1"/>
    </source>
</evidence>
<protein>
    <submittedName>
        <fullName evidence="1">Uncharacterized protein</fullName>
    </submittedName>
</protein>
<reference evidence="1" key="2">
    <citation type="journal article" date="2015" name="Data Brief">
        <title>Shoot transcriptome of the giant reed, Arundo donax.</title>
        <authorList>
            <person name="Barrero R.A."/>
            <person name="Guerrero F.D."/>
            <person name="Moolhuijzen P."/>
            <person name="Goolsby J.A."/>
            <person name="Tidwell J."/>
            <person name="Bellgard S.E."/>
            <person name="Bellgard M.I."/>
        </authorList>
    </citation>
    <scope>NUCLEOTIDE SEQUENCE</scope>
    <source>
        <tissue evidence="1">Shoot tissue taken approximately 20 cm above the soil surface</tissue>
    </source>
</reference>